<dbReference type="Gene3D" id="3.40.50.1970">
    <property type="match status" value="1"/>
</dbReference>
<feature type="domain" description="PurE" evidence="6">
    <location>
        <begin position="1"/>
        <end position="145"/>
    </location>
</feature>
<keyword evidence="1 3" id="KW-0658">Purine biosynthesis</keyword>
<evidence type="ECO:0000256" key="2">
    <source>
        <dbReference type="ARBA" id="ARBA00023235"/>
    </source>
</evidence>
<evidence type="ECO:0000256" key="4">
    <source>
        <dbReference type="PIRNR" id="PIRNR001338"/>
    </source>
</evidence>
<comment type="caution">
    <text evidence="7">The sequence shown here is derived from an EMBL/GenBank/DDBJ whole genome shotgun (WGS) entry which is preliminary data.</text>
</comment>
<feature type="binding site" evidence="3 5">
    <location>
        <position position="3"/>
    </location>
    <ligand>
        <name>substrate</name>
    </ligand>
</feature>
<sequence>MGSESDREVMEVCLEELDRLGIRSELKVSSAHRQPDATKAFVEQALERGAKVFIAGAGMSAALPGFIASITTRPVIGVPIGSGLPGGIDALLSMAQMPPGVPVATVAVGKAGAKNAAYLAAEILSLTDNFFEKKLKEMRDQWKSR</sequence>
<keyword evidence="2 3" id="KW-0413">Isomerase</keyword>
<dbReference type="InterPro" id="IPR000031">
    <property type="entry name" value="PurE_dom"/>
</dbReference>
<evidence type="ECO:0000256" key="5">
    <source>
        <dbReference type="PIRSR" id="PIRSR001338-1"/>
    </source>
</evidence>
<dbReference type="NCBIfam" id="TIGR01162">
    <property type="entry name" value="purE"/>
    <property type="match status" value="1"/>
</dbReference>
<organism evidence="7">
    <name type="scientific">Eiseniibacteriota bacterium</name>
    <dbReference type="NCBI Taxonomy" id="2212470"/>
    <lineage>
        <taxon>Bacteria</taxon>
        <taxon>Candidatus Eiseniibacteriota</taxon>
    </lineage>
</organism>
<dbReference type="PANTHER" id="PTHR23046:SF2">
    <property type="entry name" value="PHOSPHORIBOSYLAMINOIMIDAZOLE CARBOXYLASE"/>
    <property type="match status" value="1"/>
</dbReference>
<dbReference type="UniPathway" id="UPA00074">
    <property type="reaction ID" value="UER00943"/>
</dbReference>
<dbReference type="Proteomes" id="UP000886069">
    <property type="component" value="Unassembled WGS sequence"/>
</dbReference>
<comment type="catalytic activity">
    <reaction evidence="3 4">
        <text>5-carboxyamino-1-(5-phospho-D-ribosyl)imidazole + H(+) = 5-amino-1-(5-phospho-D-ribosyl)imidazole-4-carboxylate</text>
        <dbReference type="Rhea" id="RHEA:13193"/>
        <dbReference type="ChEBI" id="CHEBI:15378"/>
        <dbReference type="ChEBI" id="CHEBI:58730"/>
        <dbReference type="ChEBI" id="CHEBI:77657"/>
        <dbReference type="EC" id="5.4.99.18"/>
    </reaction>
</comment>
<dbReference type="PANTHER" id="PTHR23046">
    <property type="entry name" value="PHOSPHORIBOSYLAMINOIMIDAZOLE CARBOXYLASE CATALYTIC SUBUNIT"/>
    <property type="match status" value="1"/>
</dbReference>
<dbReference type="SUPFAM" id="SSF52255">
    <property type="entry name" value="N5-CAIR mutase (phosphoribosylaminoimidazole carboxylase, PurE)"/>
    <property type="match status" value="1"/>
</dbReference>
<evidence type="ECO:0000256" key="3">
    <source>
        <dbReference type="HAMAP-Rule" id="MF_01929"/>
    </source>
</evidence>
<keyword evidence="7" id="KW-0456">Lyase</keyword>
<name>A0A7V2ATD9_UNCEI</name>
<dbReference type="EC" id="5.4.99.18" evidence="3 4"/>
<evidence type="ECO:0000313" key="7">
    <source>
        <dbReference type="EMBL" id="HER42894.1"/>
    </source>
</evidence>
<dbReference type="PIRSF" id="PIRSF001338">
    <property type="entry name" value="AIR_carboxylase"/>
    <property type="match status" value="1"/>
</dbReference>
<gene>
    <name evidence="3 7" type="primary">purE</name>
    <name evidence="7" type="ORF">ENO08_00345</name>
</gene>
<dbReference type="HAMAP" id="MF_01929">
    <property type="entry name" value="PurE_classI"/>
    <property type="match status" value="1"/>
</dbReference>
<feature type="binding site" evidence="3 5">
    <location>
        <position position="33"/>
    </location>
    <ligand>
        <name>substrate</name>
    </ligand>
</feature>
<dbReference type="SMART" id="SM01001">
    <property type="entry name" value="AIRC"/>
    <property type="match status" value="1"/>
</dbReference>
<proteinExistence type="inferred from homology"/>
<dbReference type="GO" id="GO:0016829">
    <property type="term" value="F:lyase activity"/>
    <property type="evidence" value="ECO:0007669"/>
    <property type="project" value="UniProtKB-KW"/>
</dbReference>
<evidence type="ECO:0000259" key="6">
    <source>
        <dbReference type="SMART" id="SM01001"/>
    </source>
</evidence>
<dbReference type="GO" id="GO:0006189">
    <property type="term" value="P:'de novo' IMP biosynthetic process"/>
    <property type="evidence" value="ECO:0007669"/>
    <property type="project" value="UniProtKB-UniRule"/>
</dbReference>
<evidence type="ECO:0000256" key="1">
    <source>
        <dbReference type="ARBA" id="ARBA00022755"/>
    </source>
</evidence>
<protein>
    <recommendedName>
        <fullName evidence="3 4">N5-carboxyaminoimidazole ribonucleotide mutase</fullName>
        <shortName evidence="3 4">N5-CAIR mutase</shortName>
        <ecNumber evidence="3 4">5.4.99.18</ecNumber>
    </recommendedName>
    <alternativeName>
        <fullName evidence="3">5-(carboxyamino)imidazole ribonucleotide mutase</fullName>
    </alternativeName>
</protein>
<dbReference type="Pfam" id="PF00731">
    <property type="entry name" value="AIRC"/>
    <property type="match status" value="1"/>
</dbReference>
<reference evidence="7" key="1">
    <citation type="journal article" date="2020" name="mSystems">
        <title>Genome- and Community-Level Interaction Insights into Carbon Utilization and Element Cycling Functions of Hydrothermarchaeota in Hydrothermal Sediment.</title>
        <authorList>
            <person name="Zhou Z."/>
            <person name="Liu Y."/>
            <person name="Xu W."/>
            <person name="Pan J."/>
            <person name="Luo Z.H."/>
            <person name="Li M."/>
        </authorList>
    </citation>
    <scope>NUCLEOTIDE SEQUENCE [LARGE SCALE GENOMIC DNA]</scope>
    <source>
        <strain evidence="7">SpSt-1233</strain>
    </source>
</reference>
<accession>A0A7V2ATD9</accession>
<dbReference type="AlphaFoldDB" id="A0A7V2ATD9"/>
<comment type="similarity">
    <text evidence="3">Belongs to the AIR carboxylase family. Class I subfamily.</text>
</comment>
<dbReference type="EMBL" id="DSEC01000027">
    <property type="protein sequence ID" value="HER42894.1"/>
    <property type="molecule type" value="Genomic_DNA"/>
</dbReference>
<feature type="binding site" evidence="3 5">
    <location>
        <position position="6"/>
    </location>
    <ligand>
        <name>substrate</name>
    </ligand>
</feature>
<dbReference type="InterPro" id="IPR024694">
    <property type="entry name" value="PurE_prokaryotes"/>
</dbReference>
<dbReference type="InterPro" id="IPR033747">
    <property type="entry name" value="PurE_ClassI"/>
</dbReference>
<comment type="function">
    <text evidence="3 4">Catalyzes the conversion of N5-carboxyaminoimidazole ribonucleotide (N5-CAIR) to 4-carboxy-5-aminoimidazole ribonucleotide (CAIR).</text>
</comment>
<comment type="pathway">
    <text evidence="3 4">Purine metabolism; IMP biosynthesis via de novo pathway; 5-amino-1-(5-phospho-D-ribosyl)imidazole-4-carboxylate from 5-amino-1-(5-phospho-D-ribosyl)imidazole (N5-CAIR route): step 2/2.</text>
</comment>
<dbReference type="GO" id="GO:0034023">
    <property type="term" value="F:5-(carboxyamino)imidazole ribonucleotide mutase activity"/>
    <property type="evidence" value="ECO:0007669"/>
    <property type="project" value="UniProtKB-UniRule"/>
</dbReference>